<dbReference type="PROSITE" id="PS51011">
    <property type="entry name" value="ARID"/>
    <property type="match status" value="1"/>
</dbReference>
<dbReference type="AlphaFoldDB" id="W9QZZ0"/>
<dbReference type="STRING" id="981085.W9QZZ0"/>
<protein>
    <submittedName>
        <fullName evidence="3">AT-rich interactive domain-containing protein 1</fullName>
    </submittedName>
</protein>
<dbReference type="Gene3D" id="1.10.150.60">
    <property type="entry name" value="ARID DNA-binding domain"/>
    <property type="match status" value="1"/>
</dbReference>
<dbReference type="SMART" id="SM01014">
    <property type="entry name" value="ARID"/>
    <property type="match status" value="1"/>
</dbReference>
<dbReference type="SUPFAM" id="SSF46774">
    <property type="entry name" value="ARID-like"/>
    <property type="match status" value="1"/>
</dbReference>
<feature type="compositionally biased region" description="Basic and acidic residues" evidence="1">
    <location>
        <begin position="1"/>
        <end position="12"/>
    </location>
</feature>
<sequence>MEYTGKEKEKKATTTTKAKNPKGLLSRSPEGQGPQKQKPHNCTVSHTGWSMISSDGSKAAQNLKLRCWFDHFHSVFLKEICAHENSLRPIPPILGDDGRCADLFKLFLVVREKGGCNVVSKKGLWGSVAEESGLGLNFAAAVKLVYIKYLDTFERWLDRIFVEEKSGICCLSISSDVGRYLMELKAEFKGFLKSFGDEDVVILEPETVDQESFSRNKKKRKKCGGDDNGDCVLELDGEKGSDENSNLGLKDGDRDSSSFTGILDWIMVVARDPCDPGVGSLPEPLKWKYHDNQEIWKQVLLAREAIFLKRNLDSGSEHSTWQVLFH</sequence>
<evidence type="ECO:0000256" key="1">
    <source>
        <dbReference type="SAM" id="MobiDB-lite"/>
    </source>
</evidence>
<dbReference type="PANTHER" id="PTHR46410:SF1">
    <property type="entry name" value="AT-RICH INTERACTIVE DOMAIN-CONTAINING PROTEIN 1"/>
    <property type="match status" value="1"/>
</dbReference>
<feature type="domain" description="ARID" evidence="2">
    <location>
        <begin position="66"/>
        <end position="158"/>
    </location>
</feature>
<dbReference type="Proteomes" id="UP000030645">
    <property type="component" value="Unassembled WGS sequence"/>
</dbReference>
<dbReference type="InterPro" id="IPR001606">
    <property type="entry name" value="ARID_dom"/>
</dbReference>
<organism evidence="3 4">
    <name type="scientific">Morus notabilis</name>
    <dbReference type="NCBI Taxonomy" id="981085"/>
    <lineage>
        <taxon>Eukaryota</taxon>
        <taxon>Viridiplantae</taxon>
        <taxon>Streptophyta</taxon>
        <taxon>Embryophyta</taxon>
        <taxon>Tracheophyta</taxon>
        <taxon>Spermatophyta</taxon>
        <taxon>Magnoliopsida</taxon>
        <taxon>eudicotyledons</taxon>
        <taxon>Gunneridae</taxon>
        <taxon>Pentapetalae</taxon>
        <taxon>rosids</taxon>
        <taxon>fabids</taxon>
        <taxon>Rosales</taxon>
        <taxon>Moraceae</taxon>
        <taxon>Moreae</taxon>
        <taxon>Morus</taxon>
    </lineage>
</organism>
<feature type="region of interest" description="Disordered" evidence="1">
    <location>
        <begin position="1"/>
        <end position="44"/>
    </location>
</feature>
<dbReference type="eggNOG" id="ENOG502QVAG">
    <property type="taxonomic scope" value="Eukaryota"/>
</dbReference>
<dbReference type="GO" id="GO:0003677">
    <property type="term" value="F:DNA binding"/>
    <property type="evidence" value="ECO:0007669"/>
    <property type="project" value="InterPro"/>
</dbReference>
<keyword evidence="4" id="KW-1185">Reference proteome</keyword>
<dbReference type="InterPro" id="IPR036431">
    <property type="entry name" value="ARID_dom_sf"/>
</dbReference>
<reference evidence="4" key="1">
    <citation type="submission" date="2013-01" db="EMBL/GenBank/DDBJ databases">
        <title>Draft Genome Sequence of a Mulberry Tree, Morus notabilis C.K. Schneid.</title>
        <authorList>
            <person name="He N."/>
            <person name="Zhao S."/>
        </authorList>
    </citation>
    <scope>NUCLEOTIDE SEQUENCE</scope>
</reference>
<dbReference type="CDD" id="cd16100">
    <property type="entry name" value="ARID"/>
    <property type="match status" value="1"/>
</dbReference>
<gene>
    <name evidence="3" type="ORF">L484_012387</name>
</gene>
<evidence type="ECO:0000259" key="2">
    <source>
        <dbReference type="PROSITE" id="PS51011"/>
    </source>
</evidence>
<proteinExistence type="predicted"/>
<dbReference type="EMBL" id="KE343499">
    <property type="protein sequence ID" value="EXB30858.1"/>
    <property type="molecule type" value="Genomic_DNA"/>
</dbReference>
<accession>W9QZZ0</accession>
<evidence type="ECO:0000313" key="4">
    <source>
        <dbReference type="Proteomes" id="UP000030645"/>
    </source>
</evidence>
<dbReference type="SMART" id="SM00501">
    <property type="entry name" value="BRIGHT"/>
    <property type="match status" value="1"/>
</dbReference>
<name>W9QZZ0_9ROSA</name>
<evidence type="ECO:0000313" key="3">
    <source>
        <dbReference type="EMBL" id="EXB30858.1"/>
    </source>
</evidence>
<dbReference type="PANTHER" id="PTHR46410">
    <property type="entry name" value="AT-RICH INTERACTIVE DOMAIN-CONTAINING PROTEIN 2"/>
    <property type="match status" value="1"/>
</dbReference>
<dbReference type="Pfam" id="PF01388">
    <property type="entry name" value="ARID"/>
    <property type="match status" value="1"/>
</dbReference>